<dbReference type="InterPro" id="IPR014710">
    <property type="entry name" value="RmlC-like_jellyroll"/>
</dbReference>
<dbReference type="Proteomes" id="UP000005561">
    <property type="component" value="Unassembled WGS sequence"/>
</dbReference>
<evidence type="ECO:0000259" key="4">
    <source>
        <dbReference type="PROSITE" id="PS01124"/>
    </source>
</evidence>
<keyword evidence="2" id="KW-0238">DNA-binding</keyword>
<accession>C6LF20</accession>
<gene>
    <name evidence="5" type="ORF">BRYFOR_07221</name>
</gene>
<dbReference type="Pfam" id="PF12833">
    <property type="entry name" value="HTH_18"/>
    <property type="match status" value="1"/>
</dbReference>
<dbReference type="RefSeq" id="WP_006862013.1">
    <property type="nucleotide sequence ID" value="NZ_ACCL02000009.1"/>
</dbReference>
<dbReference type="AlphaFoldDB" id="C6LF20"/>
<dbReference type="InterPro" id="IPR037923">
    <property type="entry name" value="HTH-like"/>
</dbReference>
<dbReference type="InterPro" id="IPR018062">
    <property type="entry name" value="HTH_AraC-typ_CS"/>
</dbReference>
<keyword evidence="1" id="KW-0805">Transcription regulation</keyword>
<dbReference type="Gene3D" id="2.60.120.10">
    <property type="entry name" value="Jelly Rolls"/>
    <property type="match status" value="1"/>
</dbReference>
<dbReference type="Pfam" id="PF02311">
    <property type="entry name" value="AraC_binding"/>
    <property type="match status" value="1"/>
</dbReference>
<dbReference type="eggNOG" id="COG2207">
    <property type="taxonomic scope" value="Bacteria"/>
</dbReference>
<dbReference type="PANTHER" id="PTHR43280:SF2">
    <property type="entry name" value="HTH-TYPE TRANSCRIPTIONAL REGULATOR EXSA"/>
    <property type="match status" value="1"/>
</dbReference>
<dbReference type="PROSITE" id="PS00041">
    <property type="entry name" value="HTH_ARAC_FAMILY_1"/>
    <property type="match status" value="1"/>
</dbReference>
<evidence type="ECO:0000256" key="2">
    <source>
        <dbReference type="ARBA" id="ARBA00023125"/>
    </source>
</evidence>
<evidence type="ECO:0000313" key="6">
    <source>
        <dbReference type="Proteomes" id="UP000005561"/>
    </source>
</evidence>
<dbReference type="STRING" id="168384.SAMN05660368_02357"/>
<keyword evidence="6" id="KW-1185">Reference proteome</keyword>
<dbReference type="InterPro" id="IPR003313">
    <property type="entry name" value="AraC-bd"/>
</dbReference>
<dbReference type="SMART" id="SM00342">
    <property type="entry name" value="HTH_ARAC"/>
    <property type="match status" value="1"/>
</dbReference>
<name>C6LF20_9FIRM</name>
<organism evidence="5 6">
    <name type="scientific">Marvinbryantia formatexigens DSM 14469</name>
    <dbReference type="NCBI Taxonomy" id="478749"/>
    <lineage>
        <taxon>Bacteria</taxon>
        <taxon>Bacillati</taxon>
        <taxon>Bacillota</taxon>
        <taxon>Clostridia</taxon>
        <taxon>Lachnospirales</taxon>
        <taxon>Lachnospiraceae</taxon>
        <taxon>Marvinbryantia</taxon>
    </lineage>
</organism>
<dbReference type="GO" id="GO:0043565">
    <property type="term" value="F:sequence-specific DNA binding"/>
    <property type="evidence" value="ECO:0007669"/>
    <property type="project" value="InterPro"/>
</dbReference>
<dbReference type="PROSITE" id="PS01124">
    <property type="entry name" value="HTH_ARAC_FAMILY_2"/>
    <property type="match status" value="1"/>
</dbReference>
<dbReference type="PANTHER" id="PTHR43280">
    <property type="entry name" value="ARAC-FAMILY TRANSCRIPTIONAL REGULATOR"/>
    <property type="match status" value="1"/>
</dbReference>
<dbReference type="PRINTS" id="PR00032">
    <property type="entry name" value="HTHARAC"/>
</dbReference>
<dbReference type="EMBL" id="ACCL02000009">
    <property type="protein sequence ID" value="EET60759.1"/>
    <property type="molecule type" value="Genomic_DNA"/>
</dbReference>
<dbReference type="OrthoDB" id="9776971at2"/>
<dbReference type="InterPro" id="IPR020449">
    <property type="entry name" value="Tscrpt_reg_AraC-type_HTH"/>
</dbReference>
<dbReference type="SUPFAM" id="SSF51215">
    <property type="entry name" value="Regulatory protein AraC"/>
    <property type="match status" value="1"/>
</dbReference>
<evidence type="ECO:0000256" key="1">
    <source>
        <dbReference type="ARBA" id="ARBA00023015"/>
    </source>
</evidence>
<reference evidence="5" key="1">
    <citation type="submission" date="2009-07" db="EMBL/GenBank/DDBJ databases">
        <authorList>
            <person name="Weinstock G."/>
            <person name="Sodergren E."/>
            <person name="Clifton S."/>
            <person name="Fulton L."/>
            <person name="Fulton B."/>
            <person name="Courtney L."/>
            <person name="Fronick C."/>
            <person name="Harrison M."/>
            <person name="Strong C."/>
            <person name="Farmer C."/>
            <person name="Delahaunty K."/>
            <person name="Markovic C."/>
            <person name="Hall O."/>
            <person name="Minx P."/>
            <person name="Tomlinson C."/>
            <person name="Mitreva M."/>
            <person name="Nelson J."/>
            <person name="Hou S."/>
            <person name="Wollam A."/>
            <person name="Pepin K.H."/>
            <person name="Johnson M."/>
            <person name="Bhonagiri V."/>
            <person name="Nash W.E."/>
            <person name="Warren W."/>
            <person name="Chinwalla A."/>
            <person name="Mardis E.R."/>
            <person name="Wilson R.K."/>
        </authorList>
    </citation>
    <scope>NUCLEOTIDE SEQUENCE [LARGE SCALE GENOMIC DNA]</scope>
    <source>
        <strain evidence="5">DSM 14469</strain>
    </source>
</reference>
<keyword evidence="3" id="KW-0804">Transcription</keyword>
<sequence>MIPSYEKQTTGLYMLHRASRHVPPHLHSAAEFIYVTGGGLEFGMGQELYHMEKGDFAIAFPEVIHHYQVMQPGNNRAYYLIAAPALCGQFCGVMQKYCPENPVIKKERVHPEIVHALHALLALAEAGEPEPAVAQAYMQIIMARSMPCFHMIEKSRVASGDIIYQTVSYVARNFRNELSLETMARELGVSKYALSRVFSGTFHRNFNKYVNEQRLEYVSTLLECSDRSITDICMDAGFESQRTFNRAFREKYRMTPRQYRSMCRSRYLP</sequence>
<dbReference type="InterPro" id="IPR018060">
    <property type="entry name" value="HTH_AraC"/>
</dbReference>
<dbReference type="GO" id="GO:0003700">
    <property type="term" value="F:DNA-binding transcription factor activity"/>
    <property type="evidence" value="ECO:0007669"/>
    <property type="project" value="InterPro"/>
</dbReference>
<dbReference type="SUPFAM" id="SSF46689">
    <property type="entry name" value="Homeodomain-like"/>
    <property type="match status" value="2"/>
</dbReference>
<dbReference type="Gene3D" id="1.10.10.60">
    <property type="entry name" value="Homeodomain-like"/>
    <property type="match status" value="2"/>
</dbReference>
<comment type="caution">
    <text evidence="5">The sequence shown here is derived from an EMBL/GenBank/DDBJ whole genome shotgun (WGS) entry which is preliminary data.</text>
</comment>
<evidence type="ECO:0000313" key="5">
    <source>
        <dbReference type="EMBL" id="EET60759.1"/>
    </source>
</evidence>
<dbReference type="InterPro" id="IPR009057">
    <property type="entry name" value="Homeodomain-like_sf"/>
</dbReference>
<proteinExistence type="predicted"/>
<protein>
    <submittedName>
        <fullName evidence="5">Transcriptional regulator, AraC family</fullName>
    </submittedName>
</protein>
<feature type="domain" description="HTH araC/xylS-type" evidence="4">
    <location>
        <begin position="164"/>
        <end position="262"/>
    </location>
</feature>
<evidence type="ECO:0000256" key="3">
    <source>
        <dbReference type="ARBA" id="ARBA00023163"/>
    </source>
</evidence>